<dbReference type="AlphaFoldDB" id="A0A4Y7PSA3"/>
<name>A0A4Y7PSA3_9AGAM</name>
<accession>A0A4Y7PSA3</accession>
<evidence type="ECO:0000256" key="1">
    <source>
        <dbReference type="SAM" id="Phobius"/>
    </source>
</evidence>
<keyword evidence="1" id="KW-1133">Transmembrane helix</keyword>
<dbReference type="EMBL" id="ML170214">
    <property type="protein sequence ID" value="TDL17916.1"/>
    <property type="molecule type" value="Genomic_DNA"/>
</dbReference>
<proteinExistence type="predicted"/>
<evidence type="ECO:0000313" key="2">
    <source>
        <dbReference type="EMBL" id="TDL17916.1"/>
    </source>
</evidence>
<reference evidence="2 3" key="1">
    <citation type="submission" date="2018-06" db="EMBL/GenBank/DDBJ databases">
        <title>A transcriptomic atlas of mushroom development highlights an independent origin of complex multicellularity.</title>
        <authorList>
            <consortium name="DOE Joint Genome Institute"/>
            <person name="Krizsan K."/>
            <person name="Almasi E."/>
            <person name="Merenyi Z."/>
            <person name="Sahu N."/>
            <person name="Viragh M."/>
            <person name="Koszo T."/>
            <person name="Mondo S."/>
            <person name="Kiss B."/>
            <person name="Balint B."/>
            <person name="Kues U."/>
            <person name="Barry K."/>
            <person name="Hegedus J.C."/>
            <person name="Henrissat B."/>
            <person name="Johnson J."/>
            <person name="Lipzen A."/>
            <person name="Ohm R."/>
            <person name="Nagy I."/>
            <person name="Pangilinan J."/>
            <person name="Yan J."/>
            <person name="Xiong Y."/>
            <person name="Grigoriev I.V."/>
            <person name="Hibbett D.S."/>
            <person name="Nagy L.G."/>
        </authorList>
    </citation>
    <scope>NUCLEOTIDE SEQUENCE [LARGE SCALE GENOMIC DNA]</scope>
    <source>
        <strain evidence="2 3">SZMC22713</strain>
    </source>
</reference>
<organism evidence="2 3">
    <name type="scientific">Rickenella mellea</name>
    <dbReference type="NCBI Taxonomy" id="50990"/>
    <lineage>
        <taxon>Eukaryota</taxon>
        <taxon>Fungi</taxon>
        <taxon>Dikarya</taxon>
        <taxon>Basidiomycota</taxon>
        <taxon>Agaricomycotina</taxon>
        <taxon>Agaricomycetes</taxon>
        <taxon>Hymenochaetales</taxon>
        <taxon>Rickenellaceae</taxon>
        <taxon>Rickenella</taxon>
    </lineage>
</organism>
<keyword evidence="1" id="KW-0812">Transmembrane</keyword>
<gene>
    <name evidence="2" type="ORF">BD410DRAFT_515321</name>
</gene>
<sequence length="109" mass="12519">MGNNKIEKYAIKWDGQPGCGGGMGHAFWWGLVPFVGEVVKFYTSCKMIHYASKNIKNGKERWWKGTKMGLLHFLPIFLCPHLLGVAVYLLVKPYRSSAMMVGQWHPRKY</sequence>
<protein>
    <submittedName>
        <fullName evidence="2">Uncharacterized protein</fullName>
    </submittedName>
</protein>
<dbReference type="Proteomes" id="UP000294933">
    <property type="component" value="Unassembled WGS sequence"/>
</dbReference>
<dbReference type="VEuPathDB" id="FungiDB:BD410DRAFT_515321"/>
<keyword evidence="3" id="KW-1185">Reference proteome</keyword>
<feature type="transmembrane region" description="Helical" evidence="1">
    <location>
        <begin position="70"/>
        <end position="91"/>
    </location>
</feature>
<evidence type="ECO:0000313" key="3">
    <source>
        <dbReference type="Proteomes" id="UP000294933"/>
    </source>
</evidence>
<keyword evidence="1" id="KW-0472">Membrane</keyword>